<evidence type="ECO:0000313" key="3">
    <source>
        <dbReference type="Proteomes" id="UP000245974"/>
    </source>
</evidence>
<evidence type="ECO:0000256" key="1">
    <source>
        <dbReference type="SAM" id="Phobius"/>
    </source>
</evidence>
<keyword evidence="1" id="KW-0472">Membrane</keyword>
<dbReference type="OrthoDB" id="7065004at2"/>
<evidence type="ECO:0000313" key="2">
    <source>
        <dbReference type="EMBL" id="SPL69132.1"/>
    </source>
</evidence>
<organism evidence="2 3">
    <name type="scientific">Acinetobacter stercoris</name>
    <dbReference type="NCBI Taxonomy" id="2126983"/>
    <lineage>
        <taxon>Bacteria</taxon>
        <taxon>Pseudomonadati</taxon>
        <taxon>Pseudomonadota</taxon>
        <taxon>Gammaproteobacteria</taxon>
        <taxon>Moraxellales</taxon>
        <taxon>Moraxellaceae</taxon>
        <taxon>Acinetobacter</taxon>
    </lineage>
</organism>
<dbReference type="RefSeq" id="WP_121972681.1">
    <property type="nucleotide sequence ID" value="NZ_OOGT01000008.1"/>
</dbReference>
<dbReference type="EMBL" id="OOGT01000008">
    <property type="protein sequence ID" value="SPL69132.1"/>
    <property type="molecule type" value="Genomic_DNA"/>
</dbReference>
<accession>A0A2U3MUN3</accession>
<reference evidence="3" key="1">
    <citation type="submission" date="2018-03" db="EMBL/GenBank/DDBJ databases">
        <authorList>
            <person name="Blom J."/>
        </authorList>
    </citation>
    <scope>NUCLEOTIDE SEQUENCE [LARGE SCALE GENOMIC DNA]</scope>
    <source>
        <strain evidence="3">KPC-SM-21</strain>
    </source>
</reference>
<gene>
    <name evidence="2" type="ORF">KPC_0310</name>
</gene>
<dbReference type="InParanoid" id="A0A2U3MUN3"/>
<feature type="transmembrane region" description="Helical" evidence="1">
    <location>
        <begin position="47"/>
        <end position="66"/>
    </location>
</feature>
<dbReference type="InterPro" id="IPR019277">
    <property type="entry name" value="DUF2304"/>
</dbReference>
<keyword evidence="1" id="KW-1133">Transmembrane helix</keyword>
<evidence type="ECO:0008006" key="4">
    <source>
        <dbReference type="Google" id="ProtNLM"/>
    </source>
</evidence>
<protein>
    <recommendedName>
        <fullName evidence="4">DUF2304 domain-containing protein</fullName>
    </recommendedName>
</protein>
<dbReference type="Pfam" id="PF10066">
    <property type="entry name" value="DUF2304"/>
    <property type="match status" value="1"/>
</dbReference>
<keyword evidence="1" id="KW-0812">Transmembrane</keyword>
<dbReference type="AlphaFoldDB" id="A0A2U3MUN3"/>
<dbReference type="Proteomes" id="UP000245974">
    <property type="component" value="Unassembled WGS sequence"/>
</dbReference>
<sequence>MAEPVSTAAGASAAKAIGLGTIFFVFIVAAIAIVLMMIQTPRNAKEWAIGIITTIIFSAGLGATVIRYLEIGHWVNDWFGVVGLAFIIFSCGLPGWFIVRLSFNFMIERQAETIKDLIKEVRNLKNDK</sequence>
<feature type="transmembrane region" description="Helical" evidence="1">
    <location>
        <begin position="12"/>
        <end position="35"/>
    </location>
</feature>
<proteinExistence type="predicted"/>
<feature type="transmembrane region" description="Helical" evidence="1">
    <location>
        <begin position="78"/>
        <end position="99"/>
    </location>
</feature>
<name>A0A2U3MUN3_9GAMM</name>
<keyword evidence="3" id="KW-1185">Reference proteome</keyword>